<sequence length="296" mass="34285">MNEFHGVENIPDFSFKFEVTRHYNDEVFLHFHSKTSTVLDASCIFRYAINGHENVNPVNFGCSEGTTNANIPLFHINDVSKYFNENGKMFIAVYGFFRIFSLKIKRPEPLNLTKILLMDEQLDFTGKLSVNKLNVKIQNGEQFRAHRMIMSSHSNVIARKFESSWEKYDTNDEEEFFDLGDFSTEVLRILKRFCYQEDMANLIDYENMFSLMQLSNFLDMPLFKGYIEGIAAFYISAETVVEISNEAERHECQLLLGICVAFMVNVMSKTCSMLPQKDQLSDAVKERLLQSAFCSK</sequence>
<organism evidence="1 2">
    <name type="scientific">Panagrolaimus sp. ES5</name>
    <dbReference type="NCBI Taxonomy" id="591445"/>
    <lineage>
        <taxon>Eukaryota</taxon>
        <taxon>Metazoa</taxon>
        <taxon>Ecdysozoa</taxon>
        <taxon>Nematoda</taxon>
        <taxon>Chromadorea</taxon>
        <taxon>Rhabditida</taxon>
        <taxon>Tylenchina</taxon>
        <taxon>Panagrolaimomorpha</taxon>
        <taxon>Panagrolaimoidea</taxon>
        <taxon>Panagrolaimidae</taxon>
        <taxon>Panagrolaimus</taxon>
    </lineage>
</organism>
<proteinExistence type="predicted"/>
<evidence type="ECO:0000313" key="2">
    <source>
        <dbReference type="WBParaSite" id="ES5_v2.g14376.t1"/>
    </source>
</evidence>
<dbReference type="Proteomes" id="UP000887579">
    <property type="component" value="Unplaced"/>
</dbReference>
<evidence type="ECO:0000313" key="1">
    <source>
        <dbReference type="Proteomes" id="UP000887579"/>
    </source>
</evidence>
<name>A0AC34FAQ5_9BILA</name>
<dbReference type="WBParaSite" id="ES5_v2.g14376.t1">
    <property type="protein sequence ID" value="ES5_v2.g14376.t1"/>
    <property type="gene ID" value="ES5_v2.g14376"/>
</dbReference>
<reference evidence="2" key="1">
    <citation type="submission" date="2022-11" db="UniProtKB">
        <authorList>
            <consortium name="WormBaseParasite"/>
        </authorList>
    </citation>
    <scope>IDENTIFICATION</scope>
</reference>
<accession>A0AC34FAQ5</accession>
<protein>
    <submittedName>
        <fullName evidence="2">BTB domain-containing protein</fullName>
    </submittedName>
</protein>